<feature type="domain" description="ATP-grasp" evidence="7">
    <location>
        <begin position="122"/>
        <end position="319"/>
    </location>
</feature>
<evidence type="ECO:0000259" key="8">
    <source>
        <dbReference type="PROSITE" id="PS50979"/>
    </source>
</evidence>
<evidence type="ECO:0000313" key="9">
    <source>
        <dbReference type="EMBL" id="KKN39172.1"/>
    </source>
</evidence>
<dbReference type="InterPro" id="IPR011764">
    <property type="entry name" value="Biotin_carboxylation_dom"/>
</dbReference>
<keyword evidence="4" id="KW-0067">ATP-binding</keyword>
<dbReference type="PROSITE" id="PS00867">
    <property type="entry name" value="CPSASE_2"/>
    <property type="match status" value="1"/>
</dbReference>
<dbReference type="InterPro" id="IPR005481">
    <property type="entry name" value="BC-like_N"/>
</dbReference>
<dbReference type="Gene3D" id="2.40.50.100">
    <property type="match status" value="1"/>
</dbReference>
<feature type="domain" description="Lipoyl-binding" evidence="6">
    <location>
        <begin position="578"/>
        <end position="653"/>
    </location>
</feature>
<dbReference type="Pfam" id="PF00289">
    <property type="entry name" value="Biotin_carb_N"/>
    <property type="match status" value="1"/>
</dbReference>
<evidence type="ECO:0000259" key="7">
    <source>
        <dbReference type="PROSITE" id="PS50975"/>
    </source>
</evidence>
<dbReference type="FunFam" id="3.30.470.20:FF:000028">
    <property type="entry name" value="Methylcrotonoyl-CoA carboxylase subunit alpha, mitochondrial"/>
    <property type="match status" value="1"/>
</dbReference>
<dbReference type="SUPFAM" id="SSF51246">
    <property type="entry name" value="Rudiment single hybrid motif"/>
    <property type="match status" value="1"/>
</dbReference>
<dbReference type="GO" id="GO:0005524">
    <property type="term" value="F:ATP binding"/>
    <property type="evidence" value="ECO:0007669"/>
    <property type="project" value="UniProtKB-KW"/>
</dbReference>
<dbReference type="InterPro" id="IPR011054">
    <property type="entry name" value="Rudment_hybrid_motif"/>
</dbReference>
<dbReference type="GO" id="GO:0046872">
    <property type="term" value="F:metal ion binding"/>
    <property type="evidence" value="ECO:0007669"/>
    <property type="project" value="InterPro"/>
</dbReference>
<evidence type="ECO:0000256" key="5">
    <source>
        <dbReference type="ARBA" id="ARBA00023267"/>
    </source>
</evidence>
<dbReference type="InterPro" id="IPR001882">
    <property type="entry name" value="Biotin_BS"/>
</dbReference>
<dbReference type="GO" id="GO:0016874">
    <property type="term" value="F:ligase activity"/>
    <property type="evidence" value="ECO:0007669"/>
    <property type="project" value="UniProtKB-KW"/>
</dbReference>
<dbReference type="Gene3D" id="3.30.470.20">
    <property type="entry name" value="ATP-grasp fold, B domain"/>
    <property type="match status" value="1"/>
</dbReference>
<dbReference type="SUPFAM" id="SSF51230">
    <property type="entry name" value="Single hybrid motif"/>
    <property type="match status" value="1"/>
</dbReference>
<dbReference type="Pfam" id="PF02786">
    <property type="entry name" value="CPSase_L_D2"/>
    <property type="match status" value="1"/>
</dbReference>
<evidence type="ECO:0000256" key="1">
    <source>
        <dbReference type="ARBA" id="ARBA00001953"/>
    </source>
</evidence>
<dbReference type="FunFam" id="3.40.50.20:FF:000010">
    <property type="entry name" value="Propionyl-CoA carboxylase subunit alpha"/>
    <property type="match status" value="1"/>
</dbReference>
<name>A0A0F9QQ65_9ZZZZ</name>
<dbReference type="SUPFAM" id="SSF56059">
    <property type="entry name" value="Glutathione synthetase ATP-binding domain-like"/>
    <property type="match status" value="1"/>
</dbReference>
<comment type="caution">
    <text evidence="9">The sequence shown here is derived from an EMBL/GenBank/DDBJ whole genome shotgun (WGS) entry which is preliminary data.</text>
</comment>
<accession>A0A0F9QQ65</accession>
<dbReference type="PROSITE" id="PS00188">
    <property type="entry name" value="BIOTIN"/>
    <property type="match status" value="1"/>
</dbReference>
<dbReference type="PROSITE" id="PS50968">
    <property type="entry name" value="BIOTINYL_LIPOYL"/>
    <property type="match status" value="1"/>
</dbReference>
<feature type="domain" description="Biotin carboxylation" evidence="8">
    <location>
        <begin position="3"/>
        <end position="448"/>
    </location>
</feature>
<dbReference type="NCBIfam" id="NF006367">
    <property type="entry name" value="PRK08591.1"/>
    <property type="match status" value="1"/>
</dbReference>
<evidence type="ECO:0000256" key="2">
    <source>
        <dbReference type="ARBA" id="ARBA00022598"/>
    </source>
</evidence>
<dbReference type="FunFam" id="3.30.1490.20:FF:000003">
    <property type="entry name" value="acetyl-CoA carboxylase isoform X1"/>
    <property type="match status" value="1"/>
</dbReference>
<keyword evidence="5" id="KW-0092">Biotin</keyword>
<dbReference type="InterPro" id="IPR050856">
    <property type="entry name" value="Biotin_carboxylase_complex"/>
</dbReference>
<dbReference type="InterPro" id="IPR000089">
    <property type="entry name" value="Biotin_lipoyl"/>
</dbReference>
<keyword evidence="3" id="KW-0547">Nucleotide-binding</keyword>
<dbReference type="InterPro" id="IPR005482">
    <property type="entry name" value="Biotin_COase_C"/>
</dbReference>
<dbReference type="InterPro" id="IPR011761">
    <property type="entry name" value="ATP-grasp"/>
</dbReference>
<dbReference type="PANTHER" id="PTHR18866:SF33">
    <property type="entry name" value="METHYLCROTONOYL-COA CARBOXYLASE SUBUNIT ALPHA, MITOCHONDRIAL-RELATED"/>
    <property type="match status" value="1"/>
</dbReference>
<evidence type="ECO:0000259" key="6">
    <source>
        <dbReference type="PROSITE" id="PS50968"/>
    </source>
</evidence>
<comment type="cofactor">
    <cofactor evidence="1">
        <name>biotin</name>
        <dbReference type="ChEBI" id="CHEBI:57586"/>
    </cofactor>
</comment>
<evidence type="ECO:0000256" key="4">
    <source>
        <dbReference type="ARBA" id="ARBA00022840"/>
    </source>
</evidence>
<reference evidence="9" key="1">
    <citation type="journal article" date="2015" name="Nature">
        <title>Complex archaea that bridge the gap between prokaryotes and eukaryotes.</title>
        <authorList>
            <person name="Spang A."/>
            <person name="Saw J.H."/>
            <person name="Jorgensen S.L."/>
            <person name="Zaremba-Niedzwiedzka K."/>
            <person name="Martijn J."/>
            <person name="Lind A.E."/>
            <person name="van Eijk R."/>
            <person name="Schleper C."/>
            <person name="Guy L."/>
            <person name="Ettema T.J."/>
        </authorList>
    </citation>
    <scope>NUCLEOTIDE SEQUENCE</scope>
</reference>
<dbReference type="PANTHER" id="PTHR18866">
    <property type="entry name" value="CARBOXYLASE:PYRUVATE/ACETYL-COA/PROPIONYL-COA CARBOXYLASE"/>
    <property type="match status" value="1"/>
</dbReference>
<dbReference type="EMBL" id="LAZR01001779">
    <property type="protein sequence ID" value="KKN39172.1"/>
    <property type="molecule type" value="Genomic_DNA"/>
</dbReference>
<sequence length="659" mass="70211">MTPIRSLLVANRGEIALRIMRTARRLGIRVIAVYSDADAQAPHMVYADDAVRIGPGPAAESYLLGDRIIDAAHATGADAIHPGYGFLSENAAFARKVQDAGLIFVGPPADAIDAMGDKAESKRRMIAAGVPCVPGYEDADQADEKFHAAAAQIGFPVMVKASAGGGGRGMRLVHTPEDLETGLRLARSEALSAFGSDILILEKAILQPRHIEIQVFADQAGNTVHMGERDCSVQRRHQKVIEESPSPAVTPELREKMGQAAIEAARAINYVGAGTVEFLTDPSGEFYFLEMNTRLQVEHPVTEMVTGLDLVALQIAVAQGAPLGLTQDDITLSGHAIEARLYAEDPAQDFRPATGQIALWAPASGEGVRIDDGITSGQPVSPFYDPMLAKIIAWGDTRDIARRRLIAALEGSPLLGVTSNKRFLKQILERPAFAEGRATTAFIAEEFTDADLAEPAPDARALAAAAVLFYRSDCDIALAASPGISPILLNWSSSGKMHTVIDLVHDGKNHAVPVFPRGAQDYMVQSEDAEVAVTIKDASIWIDGRNSSAFWVCSNGEVALQIDGVSRRFTRLSRLAAEDAAGTAGDVRAPMHGVLTELHIEAGQVVVLGERLAVLEAMKMQHEIRAEIGGRVSAIMGAIGGQIGAGDLILEIEAEAEND</sequence>
<proteinExistence type="predicted"/>
<dbReference type="PROSITE" id="PS50975">
    <property type="entry name" value="ATP_GRASP"/>
    <property type="match status" value="1"/>
</dbReference>
<protein>
    <submittedName>
        <fullName evidence="9">Uncharacterized protein</fullName>
    </submittedName>
</protein>
<dbReference type="AlphaFoldDB" id="A0A0F9QQ65"/>
<keyword evidence="2" id="KW-0436">Ligase</keyword>
<dbReference type="SMART" id="SM00878">
    <property type="entry name" value="Biotin_carb_C"/>
    <property type="match status" value="1"/>
</dbReference>
<dbReference type="PROSITE" id="PS00866">
    <property type="entry name" value="CPSASE_1"/>
    <property type="match status" value="1"/>
</dbReference>
<organism evidence="9">
    <name type="scientific">marine sediment metagenome</name>
    <dbReference type="NCBI Taxonomy" id="412755"/>
    <lineage>
        <taxon>unclassified sequences</taxon>
        <taxon>metagenomes</taxon>
        <taxon>ecological metagenomes</taxon>
    </lineage>
</organism>
<dbReference type="InterPro" id="IPR016185">
    <property type="entry name" value="PreATP-grasp_dom_sf"/>
</dbReference>
<gene>
    <name evidence="9" type="ORF">LCGC14_0746090</name>
</gene>
<dbReference type="PROSITE" id="PS50979">
    <property type="entry name" value="BC"/>
    <property type="match status" value="1"/>
</dbReference>
<dbReference type="InterPro" id="IPR005479">
    <property type="entry name" value="CPAse_ATP-bd"/>
</dbReference>
<dbReference type="SUPFAM" id="SSF52440">
    <property type="entry name" value="PreATP-grasp domain"/>
    <property type="match status" value="1"/>
</dbReference>
<dbReference type="Pfam" id="PF00364">
    <property type="entry name" value="Biotin_lipoyl"/>
    <property type="match status" value="1"/>
</dbReference>
<dbReference type="CDD" id="cd06850">
    <property type="entry name" value="biotinyl_domain"/>
    <property type="match status" value="1"/>
</dbReference>
<dbReference type="Pfam" id="PF02785">
    <property type="entry name" value="Biotin_carb_C"/>
    <property type="match status" value="1"/>
</dbReference>
<dbReference type="InterPro" id="IPR011053">
    <property type="entry name" value="Single_hybrid_motif"/>
</dbReference>
<evidence type="ECO:0000256" key="3">
    <source>
        <dbReference type="ARBA" id="ARBA00022741"/>
    </source>
</evidence>